<sequence>MEKYFRLLSPKTTNFDAIGGGSHGALTAQDVCVAMSYAKLTTVQVHLVELCVLNRNSLDQVKAAAQLIHSELIRMKQAEMSTEHELSIFVALVELCKVPAGYSPSERNRAIIAGVSRMQIQRKLGLMINTFKTEFKAELDTVEWKIKDQLNKSIQS</sequence>
<gene>
    <name evidence="1" type="ORF">EGT73_14070</name>
</gene>
<comment type="caution">
    <text evidence="1">The sequence shown here is derived from an EMBL/GenBank/DDBJ whole genome shotgun (WGS) entry which is preliminary data.</text>
</comment>
<organism evidence="1 2">
    <name type="scientific">Acinetobacter johnsonii</name>
    <dbReference type="NCBI Taxonomy" id="40214"/>
    <lineage>
        <taxon>Bacteria</taxon>
        <taxon>Pseudomonadati</taxon>
        <taxon>Pseudomonadota</taxon>
        <taxon>Gammaproteobacteria</taxon>
        <taxon>Moraxellales</taxon>
        <taxon>Moraxellaceae</taxon>
        <taxon>Acinetobacter</taxon>
    </lineage>
</organism>
<protein>
    <submittedName>
        <fullName evidence="1">Uncharacterized protein</fullName>
    </submittedName>
</protein>
<accession>A0A427UL90</accession>
<proteinExistence type="predicted"/>
<dbReference type="Proteomes" id="UP000277537">
    <property type="component" value="Unassembled WGS sequence"/>
</dbReference>
<evidence type="ECO:0000313" key="2">
    <source>
        <dbReference type="Proteomes" id="UP000277537"/>
    </source>
</evidence>
<dbReference type="RefSeq" id="WP_086209546.1">
    <property type="nucleotide sequence ID" value="NZ_RHXE01000040.1"/>
</dbReference>
<reference evidence="1 2" key="1">
    <citation type="submission" date="2018-10" db="EMBL/GenBank/DDBJ databases">
        <title>Transmission dynamics of multidrug resistant bacteria on intensive care unit surfaces.</title>
        <authorList>
            <person name="D'Souza A.W."/>
            <person name="Potter R.F."/>
            <person name="Wallace M."/>
            <person name="Shupe A."/>
            <person name="Patel S."/>
            <person name="Sun S."/>
            <person name="Gul D."/>
            <person name="Kwon J.H."/>
            <person name="Andleeb S."/>
            <person name="Burnham C.-A.D."/>
            <person name="Dantas G."/>
        </authorList>
    </citation>
    <scope>NUCLEOTIDE SEQUENCE [LARGE SCALE GENOMIC DNA]</scope>
    <source>
        <strain evidence="1 2">AJ_385</strain>
    </source>
</reference>
<name>A0A427UL90_ACIJO</name>
<dbReference type="AlphaFoldDB" id="A0A427UL90"/>
<evidence type="ECO:0000313" key="1">
    <source>
        <dbReference type="EMBL" id="RSE21254.1"/>
    </source>
</evidence>
<dbReference type="EMBL" id="RHXE01000040">
    <property type="protein sequence ID" value="RSE21254.1"/>
    <property type="molecule type" value="Genomic_DNA"/>
</dbReference>